<dbReference type="EMBL" id="CACRXK020002931">
    <property type="protein sequence ID" value="CAB3996708.1"/>
    <property type="molecule type" value="Genomic_DNA"/>
</dbReference>
<comment type="caution">
    <text evidence="6">Lacks conserved residue(s) required for the propagation of feature annotation.</text>
</comment>
<keyword evidence="8" id="KW-1185">Reference proteome</keyword>
<evidence type="ECO:0000256" key="4">
    <source>
        <dbReference type="ARBA" id="ARBA00023157"/>
    </source>
</evidence>
<dbReference type="InterPro" id="IPR000742">
    <property type="entry name" value="EGF"/>
</dbReference>
<dbReference type="Proteomes" id="UP001152795">
    <property type="component" value="Unassembled WGS sequence"/>
</dbReference>
<feature type="disulfide bond" evidence="6">
    <location>
        <begin position="198"/>
        <end position="207"/>
    </location>
</feature>
<evidence type="ECO:0000256" key="3">
    <source>
        <dbReference type="ARBA" id="ARBA00022737"/>
    </source>
</evidence>
<keyword evidence="2" id="KW-0732">Signal</keyword>
<dbReference type="SUPFAM" id="SSF57196">
    <property type="entry name" value="EGF/Laminin"/>
    <property type="match status" value="1"/>
</dbReference>
<keyword evidence="3" id="KW-0677">Repeat</keyword>
<dbReference type="PROSITE" id="PS00022">
    <property type="entry name" value="EGF_1"/>
    <property type="match status" value="1"/>
</dbReference>
<accession>A0A6S7GXJ6</accession>
<organism evidence="7 8">
    <name type="scientific">Paramuricea clavata</name>
    <name type="common">Red gorgonian</name>
    <name type="synonym">Violescent sea-whip</name>
    <dbReference type="NCBI Taxonomy" id="317549"/>
    <lineage>
        <taxon>Eukaryota</taxon>
        <taxon>Metazoa</taxon>
        <taxon>Cnidaria</taxon>
        <taxon>Anthozoa</taxon>
        <taxon>Octocorallia</taxon>
        <taxon>Malacalcyonacea</taxon>
        <taxon>Plexauridae</taxon>
        <taxon>Paramuricea</taxon>
    </lineage>
</organism>
<dbReference type="PROSITE" id="PS50026">
    <property type="entry name" value="EGF_3"/>
    <property type="match status" value="1"/>
</dbReference>
<keyword evidence="4 6" id="KW-1015">Disulfide bond</keyword>
<evidence type="ECO:0000256" key="1">
    <source>
        <dbReference type="ARBA" id="ARBA00022536"/>
    </source>
</evidence>
<evidence type="ECO:0000256" key="2">
    <source>
        <dbReference type="ARBA" id="ARBA00022729"/>
    </source>
</evidence>
<dbReference type="SMART" id="SM00181">
    <property type="entry name" value="EGF"/>
    <property type="match status" value="1"/>
</dbReference>
<evidence type="ECO:0000256" key="6">
    <source>
        <dbReference type="PROSITE-ProRule" id="PRU00076"/>
    </source>
</evidence>
<evidence type="ECO:0000313" key="8">
    <source>
        <dbReference type="Proteomes" id="UP001152795"/>
    </source>
</evidence>
<name>A0A6S7GXJ6_PARCT</name>
<dbReference type="OrthoDB" id="5946905at2759"/>
<dbReference type="FunFam" id="2.10.25.10:FF:000012">
    <property type="entry name" value="Delta-like protein"/>
    <property type="match status" value="1"/>
</dbReference>
<gene>
    <name evidence="7" type="ORF">PACLA_8A064289</name>
</gene>
<dbReference type="AlphaFoldDB" id="A0A6S7GXJ6"/>
<protein>
    <submittedName>
        <fullName evidence="7">Delta B</fullName>
    </submittedName>
</protein>
<reference evidence="7" key="1">
    <citation type="submission" date="2020-04" db="EMBL/GenBank/DDBJ databases">
        <authorList>
            <person name="Alioto T."/>
            <person name="Alioto T."/>
            <person name="Gomez Garrido J."/>
        </authorList>
    </citation>
    <scope>NUCLEOTIDE SEQUENCE</scope>
    <source>
        <strain evidence="7">A484AB</strain>
    </source>
</reference>
<sequence length="214" mass="24289">MRPMLVLLLVAVSIFAVNSQSCRCDVKYTKIGCYHDPGSYGDHNKRPLRNLLLNWRDRINWSDGWNNHLKNMSCRCAELAKKKGYRYFGLQFYGECWSGVHSPTLFNARKSDSCWGYRPDYENCDDDSPTECIGQEHHNYIYEVKPEAPEGCATTTTPSKTTAQAATIKPPNPCASYPCRNGGECHTPEGSGDYVCECPDDFTGRNCERYKGRK</sequence>
<evidence type="ECO:0000256" key="5">
    <source>
        <dbReference type="ARBA" id="ARBA00023180"/>
    </source>
</evidence>
<evidence type="ECO:0000313" key="7">
    <source>
        <dbReference type="EMBL" id="CAB3996708.1"/>
    </source>
</evidence>
<comment type="caution">
    <text evidence="7">The sequence shown here is derived from an EMBL/GenBank/DDBJ whole genome shotgun (WGS) entry which is preliminary data.</text>
</comment>
<keyword evidence="1 6" id="KW-0245">EGF-like domain</keyword>
<dbReference type="CDD" id="cd00054">
    <property type="entry name" value="EGF_CA"/>
    <property type="match status" value="1"/>
</dbReference>
<keyword evidence="5" id="KW-0325">Glycoprotein</keyword>
<feature type="disulfide bond" evidence="6">
    <location>
        <begin position="179"/>
        <end position="196"/>
    </location>
</feature>
<dbReference type="Pfam" id="PF00008">
    <property type="entry name" value="EGF"/>
    <property type="match status" value="1"/>
</dbReference>
<proteinExistence type="predicted"/>
<dbReference type="Gene3D" id="2.10.25.10">
    <property type="entry name" value="Laminin"/>
    <property type="match status" value="1"/>
</dbReference>